<reference evidence="2 3" key="1">
    <citation type="journal article" date="2018" name="Mol. Plant Microbe Interact.">
        <title>Taxonomically Different Co-Microsymbionts of a Relict Legume, Oxytropis popoviana, Have Complementary Sets of Symbiotic Genes and Together Increase the Efficiency of Plant Nodulation.</title>
        <authorList>
            <person name="Safronova V."/>
            <person name="Belimov A."/>
            <person name="Sazanova A."/>
            <person name="Chirak E."/>
            <person name="Verkhozina A."/>
            <person name="Kuznetsova I."/>
            <person name="Andronov E."/>
            <person name="Puhalsky J."/>
            <person name="Tikhonovich I."/>
        </authorList>
    </citation>
    <scope>NUCLEOTIDE SEQUENCE [LARGE SCALE GENOMIC DNA]</scope>
    <source>
        <strain evidence="2 3">Opo-235</strain>
    </source>
</reference>
<gene>
    <name evidence="2" type="ORF">DNR46_16165</name>
</gene>
<organism evidence="2 3">
    <name type="scientific">Mesorhizobium japonicum</name>
    <dbReference type="NCBI Taxonomy" id="2066070"/>
    <lineage>
        <taxon>Bacteria</taxon>
        <taxon>Pseudomonadati</taxon>
        <taxon>Pseudomonadota</taxon>
        <taxon>Alphaproteobacteria</taxon>
        <taxon>Hyphomicrobiales</taxon>
        <taxon>Phyllobacteriaceae</taxon>
        <taxon>Mesorhizobium</taxon>
    </lineage>
</organism>
<feature type="chain" id="PRO_5018197374" evidence="1">
    <location>
        <begin position="23"/>
        <end position="190"/>
    </location>
</feature>
<protein>
    <submittedName>
        <fullName evidence="2">Uncharacterized protein</fullName>
    </submittedName>
</protein>
<sequence length="190" mass="20174">MRMKSILAALMVLAISVPAAFAGEITDRAADAEKALQAGDGAGALEKFRGAEEALWQAMPLAVQNVKQVDSAGGFGIYSERANHIYKPGEKVVLYMEPVGYGYGSDGLGNSQIALSVDLTVLSDSGEALGTFEKIGSVQVASRSHNRELFFKLDLSLDGLPPGKYKCNFLMHDQNSTKTAPFGTDIEIAG</sequence>
<proteinExistence type="predicted"/>
<feature type="signal peptide" evidence="1">
    <location>
        <begin position="1"/>
        <end position="22"/>
    </location>
</feature>
<evidence type="ECO:0000256" key="1">
    <source>
        <dbReference type="SAM" id="SignalP"/>
    </source>
</evidence>
<keyword evidence="1" id="KW-0732">Signal</keyword>
<dbReference type="EMBL" id="QKOD01000004">
    <property type="protein sequence ID" value="RNJ44199.1"/>
    <property type="molecule type" value="Genomic_DNA"/>
</dbReference>
<dbReference type="AlphaFoldDB" id="A0A3M9X842"/>
<comment type="caution">
    <text evidence="2">The sequence shown here is derived from an EMBL/GenBank/DDBJ whole genome shotgun (WGS) entry which is preliminary data.</text>
</comment>
<accession>A0A3M9X842</accession>
<dbReference type="Proteomes" id="UP000275436">
    <property type="component" value="Unassembled WGS sequence"/>
</dbReference>
<evidence type="ECO:0000313" key="2">
    <source>
        <dbReference type="EMBL" id="RNJ44199.1"/>
    </source>
</evidence>
<evidence type="ECO:0000313" key="3">
    <source>
        <dbReference type="Proteomes" id="UP000275436"/>
    </source>
</evidence>
<name>A0A3M9X842_9HYPH</name>